<protein>
    <submittedName>
        <fullName evidence="2">Phage major capsid protein</fullName>
    </submittedName>
</protein>
<dbReference type="Proteomes" id="UP001291306">
    <property type="component" value="Unassembled WGS sequence"/>
</dbReference>
<sequence>MADTTFLKDNLSGAVPTEIAKDVIKNVIDQASILRVCKHENMSSDKKTLPKLKESGSASWVGEG</sequence>
<dbReference type="SUPFAM" id="SSF56563">
    <property type="entry name" value="Major capsid protein gp5"/>
    <property type="match status" value="1"/>
</dbReference>
<accession>A0AAW9IAJ1</accession>
<name>A0AAW9IAJ1_CLOPF</name>
<organism evidence="2 3">
    <name type="scientific">Clostridium perfringens</name>
    <dbReference type="NCBI Taxonomy" id="1502"/>
    <lineage>
        <taxon>Bacteria</taxon>
        <taxon>Bacillati</taxon>
        <taxon>Bacillota</taxon>
        <taxon>Clostridia</taxon>
        <taxon>Eubacteriales</taxon>
        <taxon>Clostridiaceae</taxon>
        <taxon>Clostridium</taxon>
    </lineage>
</organism>
<feature type="region of interest" description="Disordered" evidence="1">
    <location>
        <begin position="44"/>
        <end position="64"/>
    </location>
</feature>
<dbReference type="EMBL" id="WNVC01001348">
    <property type="protein sequence ID" value="MDZ5001388.1"/>
    <property type="molecule type" value="Genomic_DNA"/>
</dbReference>
<comment type="caution">
    <text evidence="2">The sequence shown here is derived from an EMBL/GenBank/DDBJ whole genome shotgun (WGS) entry which is preliminary data.</text>
</comment>
<gene>
    <name evidence="2" type="ORF">GNF79_20490</name>
</gene>
<evidence type="ECO:0000313" key="2">
    <source>
        <dbReference type="EMBL" id="MDZ5001388.1"/>
    </source>
</evidence>
<evidence type="ECO:0000313" key="3">
    <source>
        <dbReference type="Proteomes" id="UP001291306"/>
    </source>
</evidence>
<feature type="non-terminal residue" evidence="2">
    <location>
        <position position="64"/>
    </location>
</feature>
<reference evidence="2" key="1">
    <citation type="submission" date="2019-11" db="EMBL/GenBank/DDBJ databases">
        <title>Characterization of Clostridium perfringens isolates from swine manure treated agricultural soils.</title>
        <authorList>
            <person name="Wushke S.T."/>
        </authorList>
    </citation>
    <scope>NUCLEOTIDE SEQUENCE</scope>
    <source>
        <strain evidence="2">X26</strain>
    </source>
</reference>
<evidence type="ECO:0000256" key="1">
    <source>
        <dbReference type="SAM" id="MobiDB-lite"/>
    </source>
</evidence>
<dbReference type="AlphaFoldDB" id="A0AAW9IAJ1"/>
<feature type="compositionally biased region" description="Basic and acidic residues" evidence="1">
    <location>
        <begin position="44"/>
        <end position="54"/>
    </location>
</feature>
<proteinExistence type="predicted"/>